<sequence length="603" mass="66493">MDHPACDCGSGLSAARCCAYVPEAEGTRPPDDPALAGEAQAAAQALRGGDRAGAERMSLAVLERTPHQPEALAVLAEIRLGQGGNAAAAALLERLAAVEPANFWPVNKLALLELGRGNVEAAERHARQGVRLAPANPQAHNLMGMAMTEAHRPALGEYHCRRALELAGRRIPLVLANLATCLKNQGKVEEARALYREADALAPDNRQTLLAWAQLEEADRRLDEADALLDRLERLGPPSPAMLLVRAAILGRRKRADAAVALLDRAERTRPLRPAERLERGRQLDRLGRYDEAWADFEAGKRQMREAAGGGYRREDAAGMAAELRAFFTRERLDLLPRAGLRTDVPQPVFILGFPRSGTTLLEQTLTASPLVAAGDELTLVHEIAAAAPRLLASPWDYPGALTELWMGDRREALDTLRDHYLQRVRQLGVLREGARLFTDKMPLNETHLGLIGLMFPGAPLLHLIRHPLDIMVSAMSNAFTHGAHCGSALETAAEHLVLSAELVAHYRTAMDLNYRTVRYEDMIDDQKATVRGVFDFVGLPFDPAVLNHEANPRYARTASYAQVTEKLYDRSRYRYRHYRRQLEPALPILAPLIERLGYTIDA</sequence>
<dbReference type="PANTHER" id="PTHR12788">
    <property type="entry name" value="PROTEIN-TYROSINE SULFOTRANSFERASE 2"/>
    <property type="match status" value="1"/>
</dbReference>
<keyword evidence="1" id="KW-0808">Transferase</keyword>
<comment type="caution">
    <text evidence="3">The sequence shown here is derived from an EMBL/GenBank/DDBJ whole genome shotgun (WGS) entry which is preliminary data.</text>
</comment>
<evidence type="ECO:0000313" key="4">
    <source>
        <dbReference type="Proteomes" id="UP000583454"/>
    </source>
</evidence>
<dbReference type="PANTHER" id="PTHR12788:SF10">
    <property type="entry name" value="PROTEIN-TYROSINE SULFOTRANSFERASE"/>
    <property type="match status" value="1"/>
</dbReference>
<dbReference type="Gene3D" id="3.40.50.300">
    <property type="entry name" value="P-loop containing nucleotide triphosphate hydrolases"/>
    <property type="match status" value="1"/>
</dbReference>
<dbReference type="EMBL" id="JACHOP010000027">
    <property type="protein sequence ID" value="MBB5759707.1"/>
    <property type="molecule type" value="Genomic_DNA"/>
</dbReference>
<reference evidence="3 4" key="1">
    <citation type="submission" date="2020-08" db="EMBL/GenBank/DDBJ databases">
        <title>Genomic Encyclopedia of Type Strains, Phase IV (KMG-IV): sequencing the most valuable type-strain genomes for metagenomic binning, comparative biology and taxonomic classification.</title>
        <authorList>
            <person name="Goeker M."/>
        </authorList>
    </citation>
    <scope>NUCLEOTIDE SEQUENCE [LARGE SCALE GENOMIC DNA]</scope>
    <source>
        <strain evidence="3 4">DSM 2163</strain>
    </source>
</reference>
<proteinExistence type="predicted"/>
<dbReference type="Pfam" id="PF13469">
    <property type="entry name" value="Sulfotransfer_3"/>
    <property type="match status" value="1"/>
</dbReference>
<name>A0A840ZS96_9HYPH</name>
<protein>
    <submittedName>
        <fullName evidence="3">Tetratricopeptide (TPR) repeat protein</fullName>
    </submittedName>
</protein>
<evidence type="ECO:0000256" key="1">
    <source>
        <dbReference type="ARBA" id="ARBA00022679"/>
    </source>
</evidence>
<organism evidence="3 4">
    <name type="scientific">Methylorubrum rhodinum</name>
    <dbReference type="NCBI Taxonomy" id="29428"/>
    <lineage>
        <taxon>Bacteria</taxon>
        <taxon>Pseudomonadati</taxon>
        <taxon>Pseudomonadota</taxon>
        <taxon>Alphaproteobacteria</taxon>
        <taxon>Hyphomicrobiales</taxon>
        <taxon>Methylobacteriaceae</taxon>
        <taxon>Methylorubrum</taxon>
    </lineage>
</organism>
<evidence type="ECO:0000256" key="2">
    <source>
        <dbReference type="PROSITE-ProRule" id="PRU00339"/>
    </source>
</evidence>
<dbReference type="Proteomes" id="UP000583454">
    <property type="component" value="Unassembled WGS sequence"/>
</dbReference>
<accession>A0A840ZS96</accession>
<dbReference type="GO" id="GO:0008476">
    <property type="term" value="F:protein-tyrosine sulfotransferase activity"/>
    <property type="evidence" value="ECO:0007669"/>
    <property type="project" value="InterPro"/>
</dbReference>
<dbReference type="PROSITE" id="PS50005">
    <property type="entry name" value="TPR"/>
    <property type="match status" value="1"/>
</dbReference>
<evidence type="ECO:0000313" key="3">
    <source>
        <dbReference type="EMBL" id="MBB5759707.1"/>
    </source>
</evidence>
<dbReference type="SUPFAM" id="SSF52540">
    <property type="entry name" value="P-loop containing nucleoside triphosphate hydrolases"/>
    <property type="match status" value="1"/>
</dbReference>
<dbReference type="Gene3D" id="1.25.40.10">
    <property type="entry name" value="Tetratricopeptide repeat domain"/>
    <property type="match status" value="1"/>
</dbReference>
<dbReference type="InterPro" id="IPR027417">
    <property type="entry name" value="P-loop_NTPase"/>
</dbReference>
<dbReference type="SMART" id="SM00028">
    <property type="entry name" value="TPR"/>
    <property type="match status" value="5"/>
</dbReference>
<dbReference type="SUPFAM" id="SSF81901">
    <property type="entry name" value="HCP-like"/>
    <property type="match status" value="1"/>
</dbReference>
<keyword evidence="2" id="KW-0802">TPR repeat</keyword>
<dbReference type="RefSeq" id="WP_183573025.1">
    <property type="nucleotide sequence ID" value="NZ_JACHOP010000027.1"/>
</dbReference>
<dbReference type="AlphaFoldDB" id="A0A840ZS96"/>
<dbReference type="InterPro" id="IPR019734">
    <property type="entry name" value="TPR_rpt"/>
</dbReference>
<dbReference type="InterPro" id="IPR026634">
    <property type="entry name" value="TPST-like"/>
</dbReference>
<gene>
    <name evidence="3" type="ORF">HNR00_004441</name>
</gene>
<dbReference type="InterPro" id="IPR011990">
    <property type="entry name" value="TPR-like_helical_dom_sf"/>
</dbReference>
<feature type="repeat" description="TPR" evidence="2">
    <location>
        <begin position="172"/>
        <end position="205"/>
    </location>
</feature>
<keyword evidence="4" id="KW-1185">Reference proteome</keyword>